<evidence type="ECO:0000313" key="5">
    <source>
        <dbReference type="EMBL" id="KAK9843718.1"/>
    </source>
</evidence>
<protein>
    <recommendedName>
        <fullName evidence="4">MIR domain-containing protein</fullName>
    </recommendedName>
</protein>
<accession>A0AAW1SDI0</accession>
<dbReference type="PANTHER" id="PTHR46809">
    <property type="entry name" value="STROMAL CELL-DERIVED FACTOR 2-LIKE PROTEIN"/>
    <property type="match status" value="1"/>
</dbReference>
<gene>
    <name evidence="5" type="ORF">WJX81_003546</name>
</gene>
<feature type="chain" id="PRO_5043542204" description="MIR domain-containing protein" evidence="3">
    <location>
        <begin position="17"/>
        <end position="200"/>
    </location>
</feature>
<dbReference type="Gene3D" id="2.80.10.50">
    <property type="match status" value="1"/>
</dbReference>
<feature type="domain" description="MIR" evidence="4">
    <location>
        <begin position="18"/>
        <end position="72"/>
    </location>
</feature>
<dbReference type="SMART" id="SM00472">
    <property type="entry name" value="MIR"/>
    <property type="match status" value="3"/>
</dbReference>
<dbReference type="SUPFAM" id="SSF82109">
    <property type="entry name" value="MIR domain"/>
    <property type="match status" value="1"/>
</dbReference>
<evidence type="ECO:0000313" key="6">
    <source>
        <dbReference type="Proteomes" id="UP001445335"/>
    </source>
</evidence>
<dbReference type="EMBL" id="JALJOU010000005">
    <property type="protein sequence ID" value="KAK9843718.1"/>
    <property type="molecule type" value="Genomic_DNA"/>
</dbReference>
<dbReference type="InterPro" id="IPR036300">
    <property type="entry name" value="MIR_dom_sf"/>
</dbReference>
<dbReference type="Proteomes" id="UP001445335">
    <property type="component" value="Unassembled WGS sequence"/>
</dbReference>
<dbReference type="PROSITE" id="PS50919">
    <property type="entry name" value="MIR"/>
    <property type="match status" value="3"/>
</dbReference>
<evidence type="ECO:0000259" key="4">
    <source>
        <dbReference type="PROSITE" id="PS50919"/>
    </source>
</evidence>
<feature type="signal peptide" evidence="3">
    <location>
        <begin position="1"/>
        <end position="16"/>
    </location>
</feature>
<name>A0AAW1SDI0_9CHLO</name>
<dbReference type="PANTHER" id="PTHR46809:SF2">
    <property type="entry name" value="GH21273P"/>
    <property type="match status" value="1"/>
</dbReference>
<keyword evidence="6" id="KW-1185">Reference proteome</keyword>
<feature type="domain" description="MIR" evidence="4">
    <location>
        <begin position="80"/>
        <end position="135"/>
    </location>
</feature>
<evidence type="ECO:0000256" key="3">
    <source>
        <dbReference type="SAM" id="SignalP"/>
    </source>
</evidence>
<dbReference type="Pfam" id="PF02815">
    <property type="entry name" value="MIR"/>
    <property type="match status" value="1"/>
</dbReference>
<evidence type="ECO:0000256" key="1">
    <source>
        <dbReference type="ARBA" id="ARBA00022729"/>
    </source>
</evidence>
<proteinExistence type="predicted"/>
<dbReference type="InterPro" id="IPR016093">
    <property type="entry name" value="MIR_motif"/>
</dbReference>
<feature type="domain" description="MIR" evidence="4">
    <location>
        <begin position="138"/>
        <end position="190"/>
    </location>
</feature>
<evidence type="ECO:0000256" key="2">
    <source>
        <dbReference type="ARBA" id="ARBA00022737"/>
    </source>
</evidence>
<reference evidence="5 6" key="1">
    <citation type="journal article" date="2024" name="Nat. Commun.">
        <title>Phylogenomics reveals the evolutionary origins of lichenization in chlorophyte algae.</title>
        <authorList>
            <person name="Puginier C."/>
            <person name="Libourel C."/>
            <person name="Otte J."/>
            <person name="Skaloud P."/>
            <person name="Haon M."/>
            <person name="Grisel S."/>
            <person name="Petersen M."/>
            <person name="Berrin J.G."/>
            <person name="Delaux P.M."/>
            <person name="Dal Grande F."/>
            <person name="Keller J."/>
        </authorList>
    </citation>
    <scope>NUCLEOTIDE SEQUENCE [LARGE SCALE GENOMIC DNA]</scope>
    <source>
        <strain evidence="5 6">SAG 245.80</strain>
    </source>
</reference>
<comment type="caution">
    <text evidence="5">The sequence shown here is derived from an EMBL/GenBank/DDBJ whole genome shotgun (WGS) entry which is preliminary data.</text>
</comment>
<organism evidence="5 6">
    <name type="scientific">Elliptochloris bilobata</name>
    <dbReference type="NCBI Taxonomy" id="381761"/>
    <lineage>
        <taxon>Eukaryota</taxon>
        <taxon>Viridiplantae</taxon>
        <taxon>Chlorophyta</taxon>
        <taxon>core chlorophytes</taxon>
        <taxon>Trebouxiophyceae</taxon>
        <taxon>Trebouxiophyceae incertae sedis</taxon>
        <taxon>Elliptochloris clade</taxon>
        <taxon>Elliptochloris</taxon>
    </lineage>
</organism>
<keyword evidence="1 3" id="KW-0732">Signal</keyword>
<sequence>MWSYLLVLLLAAGSDADEAQVTCGSVVKLEHLGTGADLHSHEVAYGSGSGQQSVTALADPEDANSFWAVHLPQGEECAQGTPLKSGARVRLQHVNTRAWLHSHHFPSPLTQNQEVSAFGSEGESDHLDVWEVSWDKSGGPFWLRDKKVNLRHVETGVYLASSERKYGRPISGQQEVCGRKKADWWAATEGVYFPQRPADS</sequence>
<dbReference type="AlphaFoldDB" id="A0AAW1SDI0"/>
<keyword evidence="2" id="KW-0677">Repeat</keyword>